<name>A0A517X1S8_9PLAN</name>
<accession>A0A517X1S8</accession>
<sequence>MTMPQNRPLTDLKNIGKKIAERLNKIGISSEAELRKVGAIQAHKKLKAKYPNETLPVCYYLYSFEGALHDQHWNDLSVERKQKLKESIS</sequence>
<dbReference type="EMBL" id="CP037422">
    <property type="protein sequence ID" value="QDU11461.1"/>
    <property type="molecule type" value="Genomic_DNA"/>
</dbReference>
<proteinExistence type="predicted"/>
<dbReference type="AlphaFoldDB" id="A0A517X1S8"/>
<evidence type="ECO:0000259" key="1">
    <source>
        <dbReference type="Pfam" id="PF04994"/>
    </source>
</evidence>
<dbReference type="OrthoDB" id="1034776at2"/>
<keyword evidence="3" id="KW-1185">Reference proteome</keyword>
<organism evidence="2 3">
    <name type="scientific">Gimesia aquarii</name>
    <dbReference type="NCBI Taxonomy" id="2527964"/>
    <lineage>
        <taxon>Bacteria</taxon>
        <taxon>Pseudomonadati</taxon>
        <taxon>Planctomycetota</taxon>
        <taxon>Planctomycetia</taxon>
        <taxon>Planctomycetales</taxon>
        <taxon>Planctomycetaceae</taxon>
        <taxon>Gimesia</taxon>
    </lineage>
</organism>
<protein>
    <recommendedName>
        <fullName evidence="1">TfoX C-terminal domain-containing protein</fullName>
    </recommendedName>
</protein>
<dbReference type="InterPro" id="IPR047525">
    <property type="entry name" value="TfoX-like"/>
</dbReference>
<feature type="domain" description="TfoX C-terminal" evidence="1">
    <location>
        <begin position="7"/>
        <end position="87"/>
    </location>
</feature>
<gene>
    <name evidence="2" type="ORF">V202x_48830</name>
</gene>
<dbReference type="Pfam" id="PF04994">
    <property type="entry name" value="TfoX_C"/>
    <property type="match status" value="1"/>
</dbReference>
<evidence type="ECO:0000313" key="3">
    <source>
        <dbReference type="Proteomes" id="UP000318384"/>
    </source>
</evidence>
<evidence type="ECO:0000313" key="2">
    <source>
        <dbReference type="EMBL" id="QDU11461.1"/>
    </source>
</evidence>
<dbReference type="InterPro" id="IPR007077">
    <property type="entry name" value="TfoX_C"/>
</dbReference>
<reference evidence="2 3" key="1">
    <citation type="submission" date="2019-03" db="EMBL/GenBank/DDBJ databases">
        <title>Deep-cultivation of Planctomycetes and their phenomic and genomic characterization uncovers novel biology.</title>
        <authorList>
            <person name="Wiegand S."/>
            <person name="Jogler M."/>
            <person name="Boedeker C."/>
            <person name="Pinto D."/>
            <person name="Vollmers J."/>
            <person name="Rivas-Marin E."/>
            <person name="Kohn T."/>
            <person name="Peeters S.H."/>
            <person name="Heuer A."/>
            <person name="Rast P."/>
            <person name="Oberbeckmann S."/>
            <person name="Bunk B."/>
            <person name="Jeske O."/>
            <person name="Meyerdierks A."/>
            <person name="Storesund J.E."/>
            <person name="Kallscheuer N."/>
            <person name="Luecker S."/>
            <person name="Lage O.M."/>
            <person name="Pohl T."/>
            <person name="Merkel B.J."/>
            <person name="Hornburger P."/>
            <person name="Mueller R.-W."/>
            <person name="Bruemmer F."/>
            <person name="Labrenz M."/>
            <person name="Spormann A.M."/>
            <person name="Op den Camp H."/>
            <person name="Overmann J."/>
            <person name="Amann R."/>
            <person name="Jetten M.S.M."/>
            <person name="Mascher T."/>
            <person name="Medema M.H."/>
            <person name="Devos D.P."/>
            <person name="Kaster A.-K."/>
            <person name="Ovreas L."/>
            <person name="Rohde M."/>
            <person name="Galperin M.Y."/>
            <person name="Jogler C."/>
        </authorList>
    </citation>
    <scope>NUCLEOTIDE SEQUENCE [LARGE SCALE GENOMIC DNA]</scope>
    <source>
        <strain evidence="2 3">V202</strain>
    </source>
</reference>
<dbReference type="RefSeq" id="WP_145179247.1">
    <property type="nucleotide sequence ID" value="NZ_CP037422.1"/>
</dbReference>
<dbReference type="PANTHER" id="PTHR36121:SF1">
    <property type="entry name" value="PROTEIN SXY"/>
    <property type="match status" value="1"/>
</dbReference>
<dbReference type="Gene3D" id="1.10.150.20">
    <property type="entry name" value="5' to 3' exonuclease, C-terminal subdomain"/>
    <property type="match status" value="1"/>
</dbReference>
<dbReference type="PANTHER" id="PTHR36121">
    <property type="entry name" value="PROTEIN SXY"/>
    <property type="match status" value="1"/>
</dbReference>
<dbReference type="Proteomes" id="UP000318384">
    <property type="component" value="Chromosome"/>
</dbReference>